<feature type="domain" description="RagB/SusD" evidence="6">
    <location>
        <begin position="286"/>
        <end position="531"/>
    </location>
</feature>
<evidence type="ECO:0000313" key="9">
    <source>
        <dbReference type="Proteomes" id="UP000199041"/>
    </source>
</evidence>
<dbReference type="InterPro" id="IPR012944">
    <property type="entry name" value="SusD_RagB_dom"/>
</dbReference>
<comment type="similarity">
    <text evidence="2">Belongs to the SusD family.</text>
</comment>
<dbReference type="InterPro" id="IPR033985">
    <property type="entry name" value="SusD-like_N"/>
</dbReference>
<dbReference type="InterPro" id="IPR011990">
    <property type="entry name" value="TPR-like_helical_dom_sf"/>
</dbReference>
<keyword evidence="5" id="KW-0998">Cell outer membrane</keyword>
<evidence type="ECO:0000259" key="6">
    <source>
        <dbReference type="Pfam" id="PF07980"/>
    </source>
</evidence>
<dbReference type="EMBL" id="FNQY01000001">
    <property type="protein sequence ID" value="SDZ73161.1"/>
    <property type="molecule type" value="Genomic_DNA"/>
</dbReference>
<sequence length="535" mass="60897">MKKNRYIIGALVLVAGALSGCKPNLDLINPQEVSKSTYYKTASELEASVIPAYQALIGKVQGGYARAFYYNLLAPGDDFNHTFKWEPMYQDTYNTPASDGLIAGSWKDMWNGIFAANTAISAITNFTGEISDDQKNRLLGEAYFLRGLLYMHVVELFGETVPLIDHPTLSNEDYYPTNSKAGEVYALIISDFQKAAELLPVKSVMNADAAHIGRATKGAAQAYLAKAYMYRPILELGQKAEFDKAEVELKKVIDSKEYSLMPYFRDNFDEEHENNAESVFEIQMHNGPGWLGDDMSDSWRWQEIGMYDGTGGAWWNLAPNKKTYNEFENGDPRKYMTLWCDGGAKYTQVDGTVTDYDYWMAHLATNKDLYGTRKYCPDVQVADFDDGINDRLMRYADVLLMYAECLNENGKPEEAKNYINMVRTRANDIVPTEQSQLWYHSSKGTIPDVDGLLAENITINGIKMNSIKNIIEHERYVELCGEYVRYFDLLRWGMADSKWLEPLKEIGWTERAMYYPFPQVELDNNPNLEGNSMNH</sequence>
<evidence type="ECO:0000256" key="3">
    <source>
        <dbReference type="ARBA" id="ARBA00022729"/>
    </source>
</evidence>
<dbReference type="OrthoDB" id="5694214at2"/>
<evidence type="ECO:0000256" key="1">
    <source>
        <dbReference type="ARBA" id="ARBA00004442"/>
    </source>
</evidence>
<accession>A0A1H3VER5</accession>
<dbReference type="SUPFAM" id="SSF48452">
    <property type="entry name" value="TPR-like"/>
    <property type="match status" value="1"/>
</dbReference>
<dbReference type="AlphaFoldDB" id="A0A1H3VER5"/>
<dbReference type="Pfam" id="PF07980">
    <property type="entry name" value="SusD_RagB"/>
    <property type="match status" value="1"/>
</dbReference>
<feature type="domain" description="SusD-like N-terminal" evidence="7">
    <location>
        <begin position="84"/>
        <end position="229"/>
    </location>
</feature>
<dbReference type="GO" id="GO:0009279">
    <property type="term" value="C:cell outer membrane"/>
    <property type="evidence" value="ECO:0007669"/>
    <property type="project" value="UniProtKB-SubCell"/>
</dbReference>
<evidence type="ECO:0000256" key="2">
    <source>
        <dbReference type="ARBA" id="ARBA00006275"/>
    </source>
</evidence>
<protein>
    <submittedName>
        <fullName evidence="8">Starch-binding associating with outer membrane</fullName>
    </submittedName>
</protein>
<reference evidence="8 9" key="1">
    <citation type="submission" date="2016-10" db="EMBL/GenBank/DDBJ databases">
        <authorList>
            <person name="de Groot N.N."/>
        </authorList>
    </citation>
    <scope>NUCLEOTIDE SEQUENCE [LARGE SCALE GENOMIC DNA]</scope>
    <source>
        <strain evidence="8 9">Vu-144</strain>
    </source>
</reference>
<organism evidence="8 9">
    <name type="scientific">Arachidicoccus rhizosphaerae</name>
    <dbReference type="NCBI Taxonomy" id="551991"/>
    <lineage>
        <taxon>Bacteria</taxon>
        <taxon>Pseudomonadati</taxon>
        <taxon>Bacteroidota</taxon>
        <taxon>Chitinophagia</taxon>
        <taxon>Chitinophagales</taxon>
        <taxon>Chitinophagaceae</taxon>
        <taxon>Arachidicoccus</taxon>
    </lineage>
</organism>
<proteinExistence type="inferred from homology"/>
<name>A0A1H3VER5_9BACT</name>
<evidence type="ECO:0000259" key="7">
    <source>
        <dbReference type="Pfam" id="PF14322"/>
    </source>
</evidence>
<dbReference type="STRING" id="551991.SAMN05192529_10111"/>
<dbReference type="Proteomes" id="UP000199041">
    <property type="component" value="Unassembled WGS sequence"/>
</dbReference>
<dbReference type="PROSITE" id="PS51257">
    <property type="entry name" value="PROKAR_LIPOPROTEIN"/>
    <property type="match status" value="1"/>
</dbReference>
<gene>
    <name evidence="8" type="ORF">SAMN05192529_10111</name>
</gene>
<evidence type="ECO:0000256" key="5">
    <source>
        <dbReference type="ARBA" id="ARBA00023237"/>
    </source>
</evidence>
<evidence type="ECO:0000313" key="8">
    <source>
        <dbReference type="EMBL" id="SDZ73161.1"/>
    </source>
</evidence>
<dbReference type="Pfam" id="PF14322">
    <property type="entry name" value="SusD-like_3"/>
    <property type="match status" value="1"/>
</dbReference>
<comment type="subcellular location">
    <subcellularLocation>
        <location evidence="1">Cell outer membrane</location>
    </subcellularLocation>
</comment>
<evidence type="ECO:0000256" key="4">
    <source>
        <dbReference type="ARBA" id="ARBA00023136"/>
    </source>
</evidence>
<dbReference type="CDD" id="cd08977">
    <property type="entry name" value="SusD"/>
    <property type="match status" value="1"/>
</dbReference>
<keyword evidence="3" id="KW-0732">Signal</keyword>
<dbReference type="RefSeq" id="WP_091391885.1">
    <property type="nucleotide sequence ID" value="NZ_FNQY01000001.1"/>
</dbReference>
<keyword evidence="4" id="KW-0472">Membrane</keyword>
<dbReference type="Gene3D" id="1.25.40.390">
    <property type="match status" value="1"/>
</dbReference>
<keyword evidence="9" id="KW-1185">Reference proteome</keyword>